<dbReference type="AlphaFoldDB" id="A0A1H2YLK4"/>
<accession>A0A1H2YLK4</accession>
<dbReference type="Proteomes" id="UP000198534">
    <property type="component" value="Unassembled WGS sequence"/>
</dbReference>
<dbReference type="EMBL" id="FNNQ01000009">
    <property type="protein sequence ID" value="SDX05960.1"/>
    <property type="molecule type" value="Genomic_DNA"/>
</dbReference>
<sequence>MTVTVKVQASILAESTLLVAVLVTKVGVPTGTVAGSLTVETLEHCGVGKGTVAPQVPGLFSRVRSVQVSGVTQLSNNTDTVLSPESVVAKSGVPSPLKSALVIPTGPDPTAKVV</sequence>
<organism evidence="1 2">
    <name type="scientific">Marininema mesophilum</name>
    <dbReference type="NCBI Taxonomy" id="1048340"/>
    <lineage>
        <taxon>Bacteria</taxon>
        <taxon>Bacillati</taxon>
        <taxon>Bacillota</taxon>
        <taxon>Bacilli</taxon>
        <taxon>Bacillales</taxon>
        <taxon>Thermoactinomycetaceae</taxon>
        <taxon>Marininema</taxon>
    </lineage>
</organism>
<evidence type="ECO:0000313" key="2">
    <source>
        <dbReference type="Proteomes" id="UP000198534"/>
    </source>
</evidence>
<reference evidence="1 2" key="1">
    <citation type="submission" date="2016-10" db="EMBL/GenBank/DDBJ databases">
        <authorList>
            <person name="de Groot N.N."/>
        </authorList>
    </citation>
    <scope>NUCLEOTIDE SEQUENCE [LARGE SCALE GENOMIC DNA]</scope>
    <source>
        <strain evidence="1 2">DSM 45610</strain>
    </source>
</reference>
<proteinExistence type="predicted"/>
<name>A0A1H2YLK4_9BACL</name>
<keyword evidence="2" id="KW-1185">Reference proteome</keyword>
<gene>
    <name evidence="1" type="ORF">SAMN05444487_109117</name>
</gene>
<evidence type="ECO:0000313" key="1">
    <source>
        <dbReference type="EMBL" id="SDX05960.1"/>
    </source>
</evidence>
<protein>
    <submittedName>
        <fullName evidence="1">Uncharacterized protein</fullName>
    </submittedName>
</protein>